<protein>
    <recommendedName>
        <fullName evidence="3">Methyltransferase domain-containing protein</fullName>
    </recommendedName>
</protein>
<dbReference type="AlphaFoldDB" id="E1X062"/>
<dbReference type="eggNOG" id="COG0500">
    <property type="taxonomic scope" value="Bacteria"/>
</dbReference>
<dbReference type="RefSeq" id="WP_014244073.1">
    <property type="nucleotide sequence ID" value="NC_016620.1"/>
</dbReference>
<gene>
    <name evidence="1" type="ordered locus">BMS_1426</name>
</gene>
<dbReference type="STRING" id="862908.BMS_1426"/>
<accession>E1X062</accession>
<dbReference type="Gene3D" id="3.40.50.150">
    <property type="entry name" value="Vaccinia Virus protein VP39"/>
    <property type="match status" value="1"/>
</dbReference>
<dbReference type="PATRIC" id="fig|862908.3.peg.1358"/>
<dbReference type="InterPro" id="IPR029063">
    <property type="entry name" value="SAM-dependent_MTases_sf"/>
</dbReference>
<dbReference type="OrthoDB" id="5295364at2"/>
<dbReference type="KEGG" id="bmx:BMS_1426"/>
<keyword evidence="2" id="KW-1185">Reference proteome</keyword>
<dbReference type="SUPFAM" id="SSF53335">
    <property type="entry name" value="S-adenosyl-L-methionine-dependent methyltransferases"/>
    <property type="match status" value="1"/>
</dbReference>
<evidence type="ECO:0000313" key="2">
    <source>
        <dbReference type="Proteomes" id="UP000008963"/>
    </source>
</evidence>
<evidence type="ECO:0008006" key="3">
    <source>
        <dbReference type="Google" id="ProtNLM"/>
    </source>
</evidence>
<reference evidence="2" key="1">
    <citation type="journal article" date="2013" name="ISME J.">
        <title>A small predatory core genome in the divergent marine Bacteriovorax marinus SJ and the terrestrial Bdellovibrio bacteriovorus.</title>
        <authorList>
            <person name="Crossman L.C."/>
            <person name="Chen H."/>
            <person name="Cerdeno-Tarraga A.M."/>
            <person name="Brooks K."/>
            <person name="Quail M.A."/>
            <person name="Pineiro S.A."/>
            <person name="Hobley L."/>
            <person name="Sockett R.E."/>
            <person name="Bentley S.D."/>
            <person name="Parkhill J."/>
            <person name="Williams H.N."/>
            <person name="Stine O.C."/>
        </authorList>
    </citation>
    <scope>NUCLEOTIDE SEQUENCE [LARGE SCALE GENOMIC DNA]</scope>
    <source>
        <strain evidence="2">ATCC BAA-682 / DSM 15412 / SJ</strain>
    </source>
</reference>
<dbReference type="HOGENOM" id="CLU_1249180_0_0_7"/>
<dbReference type="EMBL" id="FQ312005">
    <property type="protein sequence ID" value="CBW26289.1"/>
    <property type="molecule type" value="Genomic_DNA"/>
</dbReference>
<name>E1X062_HALMS</name>
<proteinExistence type="predicted"/>
<evidence type="ECO:0000313" key="1">
    <source>
        <dbReference type="EMBL" id="CBW26289.1"/>
    </source>
</evidence>
<organism evidence="1 2">
    <name type="scientific">Halobacteriovorax marinus (strain ATCC BAA-682 / DSM 15412 / SJ)</name>
    <name type="common">Bacteriovorax marinus</name>
    <dbReference type="NCBI Taxonomy" id="862908"/>
    <lineage>
        <taxon>Bacteria</taxon>
        <taxon>Pseudomonadati</taxon>
        <taxon>Bdellovibrionota</taxon>
        <taxon>Bacteriovoracia</taxon>
        <taxon>Bacteriovoracales</taxon>
        <taxon>Halobacteriovoraceae</taxon>
        <taxon>Halobacteriovorax</taxon>
    </lineage>
</organism>
<sequence length="221" mass="25428">MSFYDHQYNNVLSNSYEYSPNNSLLDLIQLFKGQYPSFVPKKALEVGCGAGLHLVNTFEGLQLDGLDISEGAINYVSKENKGQFYCCDFLNFESERKWDLILDGHLLHCLIGASSFDSYFSKVSELLSDKGYLLLEVMCNTRNMDFDEGFYFDERSSVLSDSTKEIRTILTAFEIEQLIQRNGLKIVYLRVDETIKFIPNSIRNESRPSDPDRMRVICLKE</sequence>
<dbReference type="CDD" id="cd02440">
    <property type="entry name" value="AdoMet_MTases"/>
    <property type="match status" value="1"/>
</dbReference>
<dbReference type="Pfam" id="PF13489">
    <property type="entry name" value="Methyltransf_23"/>
    <property type="match status" value="1"/>
</dbReference>
<dbReference type="Proteomes" id="UP000008963">
    <property type="component" value="Chromosome"/>
</dbReference>